<keyword evidence="13" id="KW-1185">Reference proteome</keyword>
<feature type="signal peptide" evidence="11">
    <location>
        <begin position="1"/>
        <end position="19"/>
    </location>
</feature>
<evidence type="ECO:0000256" key="3">
    <source>
        <dbReference type="ARBA" id="ARBA00022487"/>
    </source>
</evidence>
<dbReference type="EC" id="3.1.1.74" evidence="2"/>
<feature type="chain" id="PRO_5012890142" description="cutinase" evidence="11">
    <location>
        <begin position="20"/>
        <end position="263"/>
    </location>
</feature>
<keyword evidence="3" id="KW-0719">Serine esterase</keyword>
<evidence type="ECO:0000313" key="13">
    <source>
        <dbReference type="Proteomes" id="UP000192596"/>
    </source>
</evidence>
<dbReference type="SMART" id="SM01110">
    <property type="entry name" value="Cutinase"/>
    <property type="match status" value="1"/>
</dbReference>
<dbReference type="OrthoDB" id="2975078at2759"/>
<dbReference type="Pfam" id="PF01083">
    <property type="entry name" value="Cutinase"/>
    <property type="match status" value="1"/>
</dbReference>
<dbReference type="GO" id="GO:0005576">
    <property type="term" value="C:extracellular region"/>
    <property type="evidence" value="ECO:0007669"/>
    <property type="project" value="InterPro"/>
</dbReference>
<dbReference type="InterPro" id="IPR029058">
    <property type="entry name" value="AB_hydrolase_fold"/>
</dbReference>
<dbReference type="InParanoid" id="A0A1V8SGY8"/>
<dbReference type="PRINTS" id="PR00129">
    <property type="entry name" value="CUTINASE"/>
</dbReference>
<evidence type="ECO:0000256" key="10">
    <source>
        <dbReference type="SAM" id="MobiDB-lite"/>
    </source>
</evidence>
<evidence type="ECO:0000256" key="9">
    <source>
        <dbReference type="PIRSR" id="PIRSR611150-2"/>
    </source>
</evidence>
<comment type="catalytic activity">
    <reaction evidence="7">
        <text>cutin + H2O = cutin monomers.</text>
        <dbReference type="EC" id="3.1.1.74"/>
    </reaction>
</comment>
<evidence type="ECO:0000256" key="8">
    <source>
        <dbReference type="PIRSR" id="PIRSR611150-1"/>
    </source>
</evidence>
<evidence type="ECO:0000256" key="4">
    <source>
        <dbReference type="ARBA" id="ARBA00022729"/>
    </source>
</evidence>
<evidence type="ECO:0000256" key="5">
    <source>
        <dbReference type="ARBA" id="ARBA00022801"/>
    </source>
</evidence>
<reference evidence="13" key="1">
    <citation type="submission" date="2017-03" db="EMBL/GenBank/DDBJ databases">
        <title>Genomes of endolithic fungi from Antarctica.</title>
        <authorList>
            <person name="Coleine C."/>
            <person name="Masonjones S."/>
            <person name="Stajich J.E."/>
        </authorList>
    </citation>
    <scope>NUCLEOTIDE SEQUENCE [LARGE SCALE GENOMIC DNA]</scope>
    <source>
        <strain evidence="13">CCFEE 5527</strain>
    </source>
</reference>
<dbReference type="SUPFAM" id="SSF53474">
    <property type="entry name" value="alpha/beta-Hydrolases"/>
    <property type="match status" value="1"/>
</dbReference>
<feature type="active site" evidence="8">
    <location>
        <position position="180"/>
    </location>
</feature>
<organism evidence="12 13">
    <name type="scientific">Cryoendolithus antarcticus</name>
    <dbReference type="NCBI Taxonomy" id="1507870"/>
    <lineage>
        <taxon>Eukaryota</taxon>
        <taxon>Fungi</taxon>
        <taxon>Dikarya</taxon>
        <taxon>Ascomycota</taxon>
        <taxon>Pezizomycotina</taxon>
        <taxon>Dothideomycetes</taxon>
        <taxon>Dothideomycetidae</taxon>
        <taxon>Cladosporiales</taxon>
        <taxon>Cladosporiaceae</taxon>
        <taxon>Cryoendolithus</taxon>
    </lineage>
</organism>
<feature type="disulfide bond" evidence="9">
    <location>
        <begin position="44"/>
        <end position="118"/>
    </location>
</feature>
<gene>
    <name evidence="12" type="ORF">B0A48_15673</name>
</gene>
<keyword evidence="5" id="KW-0378">Hydrolase</keyword>
<protein>
    <recommendedName>
        <fullName evidence="2">cutinase</fullName>
        <ecNumber evidence="2">3.1.1.74</ecNumber>
    </recommendedName>
</protein>
<dbReference type="GO" id="GO:0016052">
    <property type="term" value="P:carbohydrate catabolic process"/>
    <property type="evidence" value="ECO:0007669"/>
    <property type="project" value="TreeGrafter"/>
</dbReference>
<evidence type="ECO:0000313" key="12">
    <source>
        <dbReference type="EMBL" id="OQN98405.1"/>
    </source>
</evidence>
<dbReference type="Gene3D" id="3.40.50.1820">
    <property type="entry name" value="alpha/beta hydrolase"/>
    <property type="match status" value="1"/>
</dbReference>
<feature type="active site" description="Proton donor/acceptor" evidence="8">
    <location>
        <position position="194"/>
    </location>
</feature>
<dbReference type="EMBL" id="NAJO01000046">
    <property type="protein sequence ID" value="OQN98405.1"/>
    <property type="molecule type" value="Genomic_DNA"/>
</dbReference>
<dbReference type="InterPro" id="IPR000675">
    <property type="entry name" value="Cutinase/axe"/>
</dbReference>
<evidence type="ECO:0000256" key="6">
    <source>
        <dbReference type="ARBA" id="ARBA00023157"/>
    </source>
</evidence>
<feature type="active site" description="Nucleophile" evidence="8">
    <location>
        <position position="129"/>
    </location>
</feature>
<name>A0A1V8SGY8_9PEZI</name>
<dbReference type="AlphaFoldDB" id="A0A1V8SGY8"/>
<evidence type="ECO:0000256" key="7">
    <source>
        <dbReference type="ARBA" id="ARBA00034045"/>
    </source>
</evidence>
<dbReference type="GO" id="GO:0050525">
    <property type="term" value="F:cutinase activity"/>
    <property type="evidence" value="ECO:0007669"/>
    <property type="project" value="UniProtKB-EC"/>
</dbReference>
<dbReference type="STRING" id="1507870.A0A1V8SGY8"/>
<evidence type="ECO:0000256" key="11">
    <source>
        <dbReference type="SAM" id="SignalP"/>
    </source>
</evidence>
<feature type="region of interest" description="Disordered" evidence="10">
    <location>
        <begin position="216"/>
        <end position="263"/>
    </location>
</feature>
<keyword evidence="6 9" id="KW-1015">Disulfide bond</keyword>
<dbReference type="Proteomes" id="UP000192596">
    <property type="component" value="Unassembled WGS sequence"/>
</dbReference>
<keyword evidence="4 11" id="KW-0732">Signal</keyword>
<accession>A0A1V8SGY8</accession>
<proteinExistence type="inferred from homology"/>
<evidence type="ECO:0000256" key="1">
    <source>
        <dbReference type="ARBA" id="ARBA00007534"/>
    </source>
</evidence>
<feature type="disulfide bond" evidence="9">
    <location>
        <begin position="176"/>
        <end position="183"/>
    </location>
</feature>
<dbReference type="PANTHER" id="PTHR48250:SF2">
    <property type="entry name" value="CUTINASE"/>
    <property type="match status" value="1"/>
</dbReference>
<comment type="caution">
    <text evidence="12">The sequence shown here is derived from an EMBL/GenBank/DDBJ whole genome shotgun (WGS) entry which is preliminary data.</text>
</comment>
<dbReference type="InterPro" id="IPR011150">
    <property type="entry name" value="Cutinase_monf"/>
</dbReference>
<dbReference type="PANTHER" id="PTHR48250">
    <property type="entry name" value="CUTINASE 2-RELATED"/>
    <property type="match status" value="1"/>
</dbReference>
<evidence type="ECO:0000256" key="2">
    <source>
        <dbReference type="ARBA" id="ARBA00013095"/>
    </source>
</evidence>
<sequence>MKLTATLPILASVATIANAAPLEKRAGTSYNGGNTANDVVNKICAPVTLIFARGSTESGNMGSSVGPALAKALISQLGASGVAIQGVDYEATIASNANMGSGGGPVMASLAKQALSQCPNTKIAISGYSQGGTVTHYAVKSAGLSPDSVSSAVLFGDPLLRQSVGSLPASKVKEFCASGDGVCEGGTFSISAAHLSYASNGDTTAGAQFIAQQAGTSSGSASTTGSTPTTSTPATTSTQPAASTSAAAAASTPKTTKPWWHWW</sequence>
<comment type="similarity">
    <text evidence="1">Belongs to the cutinase family.</text>
</comment>